<dbReference type="AlphaFoldDB" id="A0AA35W5G6"/>
<evidence type="ECO:0000256" key="2">
    <source>
        <dbReference type="SAM" id="SignalP"/>
    </source>
</evidence>
<feature type="region of interest" description="Disordered" evidence="1">
    <location>
        <begin position="218"/>
        <end position="237"/>
    </location>
</feature>
<comment type="caution">
    <text evidence="3">The sequence shown here is derived from an EMBL/GenBank/DDBJ whole genome shotgun (WGS) entry which is preliminary data.</text>
</comment>
<reference evidence="3" key="1">
    <citation type="submission" date="2023-03" db="EMBL/GenBank/DDBJ databases">
        <authorList>
            <person name="Steffen K."/>
            <person name="Cardenas P."/>
        </authorList>
    </citation>
    <scope>NUCLEOTIDE SEQUENCE</scope>
</reference>
<keyword evidence="4" id="KW-1185">Reference proteome</keyword>
<sequence length="237" mass="27019">MALVDGSSWYLLLVLFVYPAVTKIDNCPAEYLTVAPYFNTGYSSVYLKFEEALIKNKDALEELRASFISPDISSVVFELNIEVKNLTSTAGCGVYDGYPAFCRSDAGWVLCEDCLPQGTTFFQFRYIPHIHDKLKTEKNKQTITQSIAVLSLIHGSLLSIYVPYYYLPSYPFESQNEIFTLRLEAANWTCNPSCLLTKCVMSELLSWIKVYSFSESDATTDWTPESKRNSKHHEWLL</sequence>
<keyword evidence="2" id="KW-0732">Signal</keyword>
<protein>
    <submittedName>
        <fullName evidence="3">Uncharacterized protein</fullName>
    </submittedName>
</protein>
<feature type="compositionally biased region" description="Basic and acidic residues" evidence="1">
    <location>
        <begin position="224"/>
        <end position="237"/>
    </location>
</feature>
<gene>
    <name evidence="3" type="ORF">GBAR_LOCUS1661</name>
</gene>
<accession>A0AA35W5G6</accession>
<dbReference type="EMBL" id="CASHTH010000242">
    <property type="protein sequence ID" value="CAI7995272.1"/>
    <property type="molecule type" value="Genomic_DNA"/>
</dbReference>
<feature type="chain" id="PRO_5041463095" evidence="2">
    <location>
        <begin position="25"/>
        <end position="237"/>
    </location>
</feature>
<dbReference type="Proteomes" id="UP001174909">
    <property type="component" value="Unassembled WGS sequence"/>
</dbReference>
<organism evidence="3 4">
    <name type="scientific">Geodia barretti</name>
    <name type="common">Barrett's horny sponge</name>
    <dbReference type="NCBI Taxonomy" id="519541"/>
    <lineage>
        <taxon>Eukaryota</taxon>
        <taxon>Metazoa</taxon>
        <taxon>Porifera</taxon>
        <taxon>Demospongiae</taxon>
        <taxon>Heteroscleromorpha</taxon>
        <taxon>Tetractinellida</taxon>
        <taxon>Astrophorina</taxon>
        <taxon>Geodiidae</taxon>
        <taxon>Geodia</taxon>
    </lineage>
</organism>
<name>A0AA35W5G6_GEOBA</name>
<evidence type="ECO:0000313" key="4">
    <source>
        <dbReference type="Proteomes" id="UP001174909"/>
    </source>
</evidence>
<feature type="signal peptide" evidence="2">
    <location>
        <begin position="1"/>
        <end position="24"/>
    </location>
</feature>
<evidence type="ECO:0000256" key="1">
    <source>
        <dbReference type="SAM" id="MobiDB-lite"/>
    </source>
</evidence>
<evidence type="ECO:0000313" key="3">
    <source>
        <dbReference type="EMBL" id="CAI7995272.1"/>
    </source>
</evidence>
<proteinExistence type="predicted"/>